<dbReference type="PANTHER" id="PTHR10811">
    <property type="entry name" value="FRINGE-RELATED"/>
    <property type="match status" value="1"/>
</dbReference>
<dbReference type="Gene3D" id="3.90.550.50">
    <property type="match status" value="1"/>
</dbReference>
<reference evidence="1 2" key="1">
    <citation type="submission" date="2020-08" db="EMBL/GenBank/DDBJ databases">
        <title>Plant Genome Project.</title>
        <authorList>
            <person name="Zhang R.-G."/>
        </authorList>
    </citation>
    <scope>NUCLEOTIDE SEQUENCE [LARGE SCALE GENOMIC DNA]</scope>
    <source>
        <strain evidence="1">WSP0</strain>
        <tissue evidence="1">Leaf</tissue>
    </source>
</reference>
<organism evidence="1 2">
    <name type="scientific">Rhododendron griersonianum</name>
    <dbReference type="NCBI Taxonomy" id="479676"/>
    <lineage>
        <taxon>Eukaryota</taxon>
        <taxon>Viridiplantae</taxon>
        <taxon>Streptophyta</taxon>
        <taxon>Embryophyta</taxon>
        <taxon>Tracheophyta</taxon>
        <taxon>Spermatophyta</taxon>
        <taxon>Magnoliopsida</taxon>
        <taxon>eudicotyledons</taxon>
        <taxon>Gunneridae</taxon>
        <taxon>Pentapetalae</taxon>
        <taxon>asterids</taxon>
        <taxon>Ericales</taxon>
        <taxon>Ericaceae</taxon>
        <taxon>Ericoideae</taxon>
        <taxon>Rhodoreae</taxon>
        <taxon>Rhododendron</taxon>
    </lineage>
</organism>
<gene>
    <name evidence="1" type="ORF">RHGRI_038061</name>
</gene>
<dbReference type="Pfam" id="PF04646">
    <property type="entry name" value="DUF604"/>
    <property type="match status" value="2"/>
</dbReference>
<sequence length="240" mass="27364">MILDKPLSEEFLPWPSTSPPYRISDDTSKLERESRLVAPIMVRMVHAILETFREGDQGVRWYVMGFDDSVFFVENWVNVLAKYDHTKYYYIGDYSESVLSNLFFSFDQGFGGGGIALSYPLAAAMVKDLKGCIRRYPFVRSADTIIQFCVDEFGVPLTVEKGIHQQVHQRSMLKRPLETFRPWARNAKPPKFMFNTRWPCETPSVFFFESGGKTSGNQIVTNYVRSASPACLPALPVEGD</sequence>
<dbReference type="AlphaFoldDB" id="A0AAV6HV72"/>
<dbReference type="EMBL" id="JACTNZ010000013">
    <property type="protein sequence ID" value="KAG5517529.1"/>
    <property type="molecule type" value="Genomic_DNA"/>
</dbReference>
<proteinExistence type="predicted"/>
<accession>A0AAV6HV72</accession>
<dbReference type="Proteomes" id="UP000823749">
    <property type="component" value="Chromosome 13"/>
</dbReference>
<name>A0AAV6HV72_9ERIC</name>
<keyword evidence="2" id="KW-1185">Reference proteome</keyword>
<evidence type="ECO:0000313" key="1">
    <source>
        <dbReference type="EMBL" id="KAG5517529.1"/>
    </source>
</evidence>
<comment type="caution">
    <text evidence="1">The sequence shown here is derived from an EMBL/GenBank/DDBJ whole genome shotgun (WGS) entry which is preliminary data.</text>
</comment>
<dbReference type="InterPro" id="IPR006740">
    <property type="entry name" value="DUF604"/>
</dbReference>
<evidence type="ECO:0000313" key="2">
    <source>
        <dbReference type="Proteomes" id="UP000823749"/>
    </source>
</evidence>
<protein>
    <submittedName>
        <fullName evidence="1">Uncharacterized protein</fullName>
    </submittedName>
</protein>